<gene>
    <name evidence="1" type="ORF">ACE1B6_16910</name>
</gene>
<name>A0ABV4YEJ4_9CYAN</name>
<evidence type="ECO:0008006" key="3">
    <source>
        <dbReference type="Google" id="ProtNLM"/>
    </source>
</evidence>
<keyword evidence="2" id="KW-1185">Reference proteome</keyword>
<sequence>MEMNPCSLWCIHPDAIDKSKVRKMAETYLYAGGYPPSWRPIEVYYFKGRYLIIDGNHRAIAACQKNGYTETKTVPVIERRDGGEFLTDEDLKKDFDKFQQVLYLT</sequence>
<evidence type="ECO:0000313" key="1">
    <source>
        <dbReference type="EMBL" id="MFB2936931.1"/>
    </source>
</evidence>
<comment type="caution">
    <text evidence="1">The sequence shown here is derived from an EMBL/GenBank/DDBJ whole genome shotgun (WGS) entry which is preliminary data.</text>
</comment>
<dbReference type="Proteomes" id="UP001576776">
    <property type="component" value="Unassembled WGS sequence"/>
</dbReference>
<evidence type="ECO:0000313" key="2">
    <source>
        <dbReference type="Proteomes" id="UP001576776"/>
    </source>
</evidence>
<organism evidence="1 2">
    <name type="scientific">Floridaenema fluviatile BLCC-F154</name>
    <dbReference type="NCBI Taxonomy" id="3153640"/>
    <lineage>
        <taxon>Bacteria</taxon>
        <taxon>Bacillati</taxon>
        <taxon>Cyanobacteriota</taxon>
        <taxon>Cyanophyceae</taxon>
        <taxon>Oscillatoriophycideae</taxon>
        <taxon>Aerosakkonematales</taxon>
        <taxon>Aerosakkonemataceae</taxon>
        <taxon>Floridanema</taxon>
        <taxon>Floridanema fluviatile</taxon>
    </lineage>
</organism>
<dbReference type="EMBL" id="JBHFNS010000065">
    <property type="protein sequence ID" value="MFB2936931.1"/>
    <property type="molecule type" value="Genomic_DNA"/>
</dbReference>
<proteinExistence type="predicted"/>
<accession>A0ABV4YEJ4</accession>
<dbReference type="RefSeq" id="WP_413258426.1">
    <property type="nucleotide sequence ID" value="NZ_JBHFNS010000065.1"/>
</dbReference>
<dbReference type="InterPro" id="IPR036086">
    <property type="entry name" value="ParB/Sulfiredoxin_sf"/>
</dbReference>
<reference evidence="1 2" key="1">
    <citation type="submission" date="2024-09" db="EMBL/GenBank/DDBJ databases">
        <title>Floridaenema gen nov. (Aerosakkonemataceae, Aerosakkonematales ord. nov., Cyanobacteria) from benthic tropical and subtropical fresh waters, with the description of four new species.</title>
        <authorList>
            <person name="Moretto J.A."/>
            <person name="Berthold D.E."/>
            <person name="Lefler F.W."/>
            <person name="Huang I.-S."/>
            <person name="Laughinghouse H. IV."/>
        </authorList>
    </citation>
    <scope>NUCLEOTIDE SEQUENCE [LARGE SCALE GENOMIC DNA]</scope>
    <source>
        <strain evidence="1 2">BLCC-F154</strain>
    </source>
</reference>
<dbReference type="SUPFAM" id="SSF110849">
    <property type="entry name" value="ParB/Sulfiredoxin"/>
    <property type="match status" value="1"/>
</dbReference>
<protein>
    <recommendedName>
        <fullName evidence="3">ParB/Sulfiredoxin domain-containing protein</fullName>
    </recommendedName>
</protein>